<evidence type="ECO:0000313" key="1">
    <source>
        <dbReference type="EMBL" id="MBC1374455.1"/>
    </source>
</evidence>
<gene>
    <name evidence="1" type="ORF">HB839_02810</name>
</gene>
<accession>A0ABR6SJM4</accession>
<dbReference type="EMBL" id="JAARPH010000001">
    <property type="protein sequence ID" value="MBC1374455.1"/>
    <property type="molecule type" value="Genomic_DNA"/>
</dbReference>
<comment type="caution">
    <text evidence="1">The sequence shown here is derived from an EMBL/GenBank/DDBJ whole genome shotgun (WGS) entry which is preliminary data.</text>
</comment>
<evidence type="ECO:0000313" key="2">
    <source>
        <dbReference type="Proteomes" id="UP000518829"/>
    </source>
</evidence>
<organism evidence="1 2">
    <name type="scientific">Listeria farberi</name>
    <dbReference type="NCBI Taxonomy" id="2713500"/>
    <lineage>
        <taxon>Bacteria</taxon>
        <taxon>Bacillati</taxon>
        <taxon>Bacillota</taxon>
        <taxon>Bacilli</taxon>
        <taxon>Bacillales</taxon>
        <taxon>Listeriaceae</taxon>
        <taxon>Listeria</taxon>
    </lineage>
</organism>
<dbReference type="RefSeq" id="WP_185323115.1">
    <property type="nucleotide sequence ID" value="NZ_JAARPH010000001.1"/>
</dbReference>
<keyword evidence="2" id="KW-1185">Reference proteome</keyword>
<reference evidence="1 2" key="1">
    <citation type="submission" date="2020-03" db="EMBL/GenBank/DDBJ databases">
        <title>Soil Listeria distribution.</title>
        <authorList>
            <person name="Liao J."/>
            <person name="Wiedmann M."/>
        </authorList>
    </citation>
    <scope>NUCLEOTIDE SEQUENCE [LARGE SCALE GENOMIC DNA]</scope>
    <source>
        <strain evidence="1 2">FSL L7-1699</strain>
    </source>
</reference>
<dbReference type="Proteomes" id="UP000518829">
    <property type="component" value="Unassembled WGS sequence"/>
</dbReference>
<protein>
    <submittedName>
        <fullName evidence="1">Uncharacterized protein</fullName>
    </submittedName>
</protein>
<sequence>MELTYLVKERRKTVYVASTFEDARQFADHLTENLSLQDDEGFTGTNVLILEFTHGSNPLNSVFGYDYLLESWFEINLMTFEEERV</sequence>
<proteinExistence type="predicted"/>
<name>A0ABR6SJM4_9LIST</name>